<dbReference type="OrthoDB" id="9804819at2"/>
<dbReference type="SMART" id="SM00382">
    <property type="entry name" value="AAA"/>
    <property type="match status" value="1"/>
</dbReference>
<evidence type="ECO:0000256" key="3">
    <source>
        <dbReference type="ARBA" id="ARBA00022840"/>
    </source>
</evidence>
<dbReference type="PANTHER" id="PTHR42711">
    <property type="entry name" value="ABC TRANSPORTER ATP-BINDING PROTEIN"/>
    <property type="match status" value="1"/>
</dbReference>
<dbReference type="EMBL" id="JXJQ01000008">
    <property type="protein sequence ID" value="KJY61794.1"/>
    <property type="molecule type" value="Genomic_DNA"/>
</dbReference>
<dbReference type="InterPro" id="IPR003439">
    <property type="entry name" value="ABC_transporter-like_ATP-bd"/>
</dbReference>
<dbReference type="InterPro" id="IPR003593">
    <property type="entry name" value="AAA+_ATPase"/>
</dbReference>
<keyword evidence="1" id="KW-0813">Transport</keyword>
<feature type="domain" description="ABC transporter" evidence="4">
    <location>
        <begin position="5"/>
        <end position="228"/>
    </location>
</feature>
<dbReference type="GO" id="GO:0016887">
    <property type="term" value="F:ATP hydrolysis activity"/>
    <property type="evidence" value="ECO:0007669"/>
    <property type="project" value="InterPro"/>
</dbReference>
<dbReference type="InterPro" id="IPR017871">
    <property type="entry name" value="ABC_transporter-like_CS"/>
</dbReference>
<dbReference type="STRING" id="1218492.JG30_08460"/>
<dbReference type="RefSeq" id="WP_046316464.1">
    <property type="nucleotide sequence ID" value="NZ_JBHSZT010000001.1"/>
</dbReference>
<protein>
    <submittedName>
        <fullName evidence="5">ABC transporter, ATP-binding protein</fullName>
    </submittedName>
</protein>
<evidence type="ECO:0000313" key="6">
    <source>
        <dbReference type="Proteomes" id="UP000033558"/>
    </source>
</evidence>
<dbReference type="Pfam" id="PF00005">
    <property type="entry name" value="ABC_tran"/>
    <property type="match status" value="1"/>
</dbReference>
<reference evidence="5 6" key="1">
    <citation type="submission" date="2015-01" db="EMBL/GenBank/DDBJ databases">
        <title>Comparative genomics of the lactic acid bacteria isolated from the honey bee gut.</title>
        <authorList>
            <person name="Ellegaard K.M."/>
            <person name="Tamarit D."/>
            <person name="Javelind E."/>
            <person name="Olofsson T."/>
            <person name="Andersson S.G."/>
            <person name="Vasquez A."/>
        </authorList>
    </citation>
    <scope>NUCLEOTIDE SEQUENCE [LARGE SCALE GENOMIC DNA]</scope>
    <source>
        <strain evidence="5 6">Bin4</strain>
    </source>
</reference>
<name>A0A0F4LU23_9LACO</name>
<evidence type="ECO:0000256" key="1">
    <source>
        <dbReference type="ARBA" id="ARBA00022448"/>
    </source>
</evidence>
<dbReference type="Gene3D" id="3.40.50.300">
    <property type="entry name" value="P-loop containing nucleotide triphosphate hydrolases"/>
    <property type="match status" value="1"/>
</dbReference>
<keyword evidence="2" id="KW-0547">Nucleotide-binding</keyword>
<gene>
    <name evidence="5" type="ORF">JG30_08460</name>
</gene>
<dbReference type="CDD" id="cd03230">
    <property type="entry name" value="ABC_DR_subfamily_A"/>
    <property type="match status" value="1"/>
</dbReference>
<sequence>MQPIITAQNLTKTYGQQIVFQDLNFQIQPGEVVGLIGNNGAGKTTLLNLLIGLQRPTAGQIHLFADNLSPTAIQQKRGIMFQDDFGLSRVTVQEMLALACSLYAQPLSLSTVLQLTDLNSQAQQYVSKLSGGQKRRLNWGLALAGNPELLFLDEPTSGMDTTSRHHFWQAIQELNAQGKTIIVTSHYLAEIDYLAQHILFLKDHQLIHNGTLADLKNKYSQIIVTFDSSQDFTQHNFHQGILQDHQQNHYIYQVTSSEQFVQELNEFLPVIQHLRIHQKNLDEIFQQVNQGE</sequence>
<evidence type="ECO:0000259" key="4">
    <source>
        <dbReference type="PROSITE" id="PS50893"/>
    </source>
</evidence>
<dbReference type="AlphaFoldDB" id="A0A0F4LU23"/>
<dbReference type="PROSITE" id="PS00211">
    <property type="entry name" value="ABC_TRANSPORTER_1"/>
    <property type="match status" value="1"/>
</dbReference>
<accession>A0A0F4LU23</accession>
<organism evidence="5 6">
    <name type="scientific">Bombilactobacillus mellifer</name>
    <dbReference type="NCBI Taxonomy" id="1218492"/>
    <lineage>
        <taxon>Bacteria</taxon>
        <taxon>Bacillati</taxon>
        <taxon>Bacillota</taxon>
        <taxon>Bacilli</taxon>
        <taxon>Lactobacillales</taxon>
        <taxon>Lactobacillaceae</taxon>
        <taxon>Bombilactobacillus</taxon>
    </lineage>
</organism>
<dbReference type="GO" id="GO:0005524">
    <property type="term" value="F:ATP binding"/>
    <property type="evidence" value="ECO:0007669"/>
    <property type="project" value="UniProtKB-KW"/>
</dbReference>
<dbReference type="PATRIC" id="fig|1218492.5.peg.985"/>
<dbReference type="PROSITE" id="PS50893">
    <property type="entry name" value="ABC_TRANSPORTER_2"/>
    <property type="match status" value="1"/>
</dbReference>
<evidence type="ECO:0000256" key="2">
    <source>
        <dbReference type="ARBA" id="ARBA00022741"/>
    </source>
</evidence>
<dbReference type="SUPFAM" id="SSF52540">
    <property type="entry name" value="P-loop containing nucleoside triphosphate hydrolases"/>
    <property type="match status" value="1"/>
</dbReference>
<comment type="caution">
    <text evidence="5">The sequence shown here is derived from an EMBL/GenBank/DDBJ whole genome shotgun (WGS) entry which is preliminary data.</text>
</comment>
<dbReference type="InterPro" id="IPR050763">
    <property type="entry name" value="ABC_transporter_ATP-binding"/>
</dbReference>
<dbReference type="Proteomes" id="UP000033558">
    <property type="component" value="Unassembled WGS sequence"/>
</dbReference>
<keyword evidence="6" id="KW-1185">Reference proteome</keyword>
<evidence type="ECO:0000313" key="5">
    <source>
        <dbReference type="EMBL" id="KJY61794.1"/>
    </source>
</evidence>
<proteinExistence type="predicted"/>
<dbReference type="PANTHER" id="PTHR42711:SF17">
    <property type="entry name" value="ABC TRANSPORTER ATP-BINDING PROTEIN"/>
    <property type="match status" value="1"/>
</dbReference>
<dbReference type="HOGENOM" id="CLU_000604_1_2_9"/>
<keyword evidence="3 5" id="KW-0067">ATP-binding</keyword>
<dbReference type="InterPro" id="IPR027417">
    <property type="entry name" value="P-loop_NTPase"/>
</dbReference>